<evidence type="ECO:0000256" key="3">
    <source>
        <dbReference type="ARBA" id="ARBA00022777"/>
    </source>
</evidence>
<dbReference type="PANTHER" id="PTHR43671:SF92">
    <property type="entry name" value="SERINE_THREONINE-PROTEIN KINASE NEK10"/>
    <property type="match status" value="1"/>
</dbReference>
<keyword evidence="3 7" id="KW-0418">Kinase</keyword>
<dbReference type="PROSITE" id="PS50011">
    <property type="entry name" value="PROTEIN_KINASE_DOM"/>
    <property type="match status" value="1"/>
</dbReference>
<reference evidence="7" key="1">
    <citation type="submission" date="2022-03" db="EMBL/GenBank/DDBJ databases">
        <authorList>
            <person name="Alioto T."/>
            <person name="Alioto T."/>
            <person name="Gomez Garrido J."/>
        </authorList>
    </citation>
    <scope>NUCLEOTIDE SEQUENCE</scope>
</reference>
<dbReference type="InterPro" id="IPR011009">
    <property type="entry name" value="Kinase-like_dom_sf"/>
</dbReference>
<dbReference type="SUPFAM" id="SSF56112">
    <property type="entry name" value="Protein kinase-like (PK-like)"/>
    <property type="match status" value="1"/>
</dbReference>
<dbReference type="GO" id="GO:1902749">
    <property type="term" value="P:regulation of cell cycle G2/M phase transition"/>
    <property type="evidence" value="ECO:0007669"/>
    <property type="project" value="TreeGrafter"/>
</dbReference>
<evidence type="ECO:0000259" key="6">
    <source>
        <dbReference type="PROSITE" id="PS50011"/>
    </source>
</evidence>
<feature type="domain" description="Protein kinase" evidence="6">
    <location>
        <begin position="1"/>
        <end position="111"/>
    </location>
</feature>
<evidence type="ECO:0000256" key="1">
    <source>
        <dbReference type="ARBA" id="ARBA00022679"/>
    </source>
</evidence>
<evidence type="ECO:0000313" key="7">
    <source>
        <dbReference type="EMBL" id="CAH2282973.1"/>
    </source>
</evidence>
<dbReference type="GO" id="GO:0004674">
    <property type="term" value="F:protein serine/threonine kinase activity"/>
    <property type="evidence" value="ECO:0007669"/>
    <property type="project" value="TreeGrafter"/>
</dbReference>
<evidence type="ECO:0000256" key="2">
    <source>
        <dbReference type="ARBA" id="ARBA00022741"/>
    </source>
</evidence>
<dbReference type="PANTHER" id="PTHR43671">
    <property type="entry name" value="SERINE/THREONINE-PROTEIN KINASE NEK"/>
    <property type="match status" value="1"/>
</dbReference>
<keyword evidence="2" id="KW-0547">Nucleotide-binding</keyword>
<dbReference type="AlphaFoldDB" id="A0AAD1W3S6"/>
<dbReference type="Gene3D" id="1.10.510.10">
    <property type="entry name" value="Transferase(Phosphotransferase) domain 1"/>
    <property type="match status" value="1"/>
</dbReference>
<keyword evidence="1" id="KW-0808">Transferase</keyword>
<organism evidence="7 8">
    <name type="scientific">Pelobates cultripes</name>
    <name type="common">Western spadefoot toad</name>
    <dbReference type="NCBI Taxonomy" id="61616"/>
    <lineage>
        <taxon>Eukaryota</taxon>
        <taxon>Metazoa</taxon>
        <taxon>Chordata</taxon>
        <taxon>Craniata</taxon>
        <taxon>Vertebrata</taxon>
        <taxon>Euteleostomi</taxon>
        <taxon>Amphibia</taxon>
        <taxon>Batrachia</taxon>
        <taxon>Anura</taxon>
        <taxon>Pelobatoidea</taxon>
        <taxon>Pelobatidae</taxon>
        <taxon>Pelobates</taxon>
    </lineage>
</organism>
<dbReference type="Proteomes" id="UP001295444">
    <property type="component" value="Chromosome 04"/>
</dbReference>
<protein>
    <submittedName>
        <fullName evidence="7">Serine threonine- kinase Nek10 isoform X3</fullName>
    </submittedName>
</protein>
<evidence type="ECO:0000256" key="4">
    <source>
        <dbReference type="ARBA" id="ARBA00022840"/>
    </source>
</evidence>
<keyword evidence="8" id="KW-1185">Reference proteome</keyword>
<proteinExistence type="predicted"/>
<dbReference type="EMBL" id="OW240915">
    <property type="protein sequence ID" value="CAH2282973.1"/>
    <property type="molecule type" value="Genomic_DNA"/>
</dbReference>
<accession>A0AAD1W3S6</accession>
<feature type="region of interest" description="Disordered" evidence="5">
    <location>
        <begin position="148"/>
        <end position="173"/>
    </location>
</feature>
<dbReference type="InterPro" id="IPR050660">
    <property type="entry name" value="NEK_Ser/Thr_kinase"/>
</dbReference>
<dbReference type="InterPro" id="IPR000719">
    <property type="entry name" value="Prot_kinase_dom"/>
</dbReference>
<sequence>MMSELLGTYALPPVVIGPEVVKSEPYGEKADVWAAGCILYQMATLNPPFHSTNMLSLATKIVEAVYAPVPEGLYSEKVKNTIARCLTSDAELRPDIVEVCSLLSDVMMKYIDSVSTGQLAIEKKLERERKRAQKYFKEVNKHSVTFQQLSNVPHERNKKSSGSPSISSISSCRSDFSESDTISMEMVRSGKKNKVSDVSFPDHSYTLDGNSKDIFSELYDELDNSDLSNSPSSCYFKEISTGSLKRSVSASGVELPQVRDRTGSTGSRPRPASAGIAVSQRKVRQISDPIQQILIQLHKIIYITQLWQLTRFCGQSGGMGEAIDLSVHCPLEPEPQIIFYPPPPPRPHASEGNPGTLNIDILTCKTSQGAIT</sequence>
<keyword evidence="4" id="KW-0067">ATP-binding</keyword>
<feature type="region of interest" description="Disordered" evidence="5">
    <location>
        <begin position="250"/>
        <end position="276"/>
    </location>
</feature>
<name>A0AAD1W3S6_PELCU</name>
<gene>
    <name evidence="7" type="ORF">PECUL_23A034456</name>
</gene>
<dbReference type="Pfam" id="PF00069">
    <property type="entry name" value="Pkinase"/>
    <property type="match status" value="1"/>
</dbReference>
<dbReference type="GO" id="GO:0005524">
    <property type="term" value="F:ATP binding"/>
    <property type="evidence" value="ECO:0007669"/>
    <property type="project" value="UniProtKB-KW"/>
</dbReference>
<evidence type="ECO:0000256" key="5">
    <source>
        <dbReference type="SAM" id="MobiDB-lite"/>
    </source>
</evidence>
<evidence type="ECO:0000313" key="8">
    <source>
        <dbReference type="Proteomes" id="UP001295444"/>
    </source>
</evidence>
<feature type="compositionally biased region" description="Low complexity" evidence="5">
    <location>
        <begin position="160"/>
        <end position="173"/>
    </location>
</feature>